<dbReference type="Proteomes" id="UP001222932">
    <property type="component" value="Unassembled WGS sequence"/>
</dbReference>
<keyword evidence="1" id="KW-0175">Coiled coil</keyword>
<evidence type="ECO:0000313" key="4">
    <source>
        <dbReference type="Proteomes" id="UP001222932"/>
    </source>
</evidence>
<feature type="coiled-coil region" evidence="1">
    <location>
        <begin position="59"/>
        <end position="141"/>
    </location>
</feature>
<dbReference type="EMBL" id="BTCM01000005">
    <property type="protein sequence ID" value="GMK58076.1"/>
    <property type="molecule type" value="Genomic_DNA"/>
</dbReference>
<accession>A0AAD3TWD1</accession>
<name>A0AAD3TWD1_9TREE</name>
<keyword evidence="4" id="KW-1185">Reference proteome</keyword>
<reference evidence="3" key="2">
    <citation type="submission" date="2023-06" db="EMBL/GenBank/DDBJ databases">
        <authorList>
            <person name="Kobayashi Y."/>
            <person name="Kayamori A."/>
            <person name="Aoki K."/>
            <person name="Shiwa Y."/>
            <person name="Fujita N."/>
            <person name="Sugita T."/>
            <person name="Iwasaki W."/>
            <person name="Tanaka N."/>
            <person name="Takashima M."/>
        </authorList>
    </citation>
    <scope>NUCLEOTIDE SEQUENCE</scope>
    <source>
        <strain evidence="3">HIS016</strain>
    </source>
</reference>
<evidence type="ECO:0000256" key="2">
    <source>
        <dbReference type="SAM" id="MobiDB-lite"/>
    </source>
</evidence>
<evidence type="ECO:0000313" key="3">
    <source>
        <dbReference type="EMBL" id="GMK58076.1"/>
    </source>
</evidence>
<comment type="caution">
    <text evidence="3">The sequence shown here is derived from an EMBL/GenBank/DDBJ whole genome shotgun (WGS) entry which is preliminary data.</text>
</comment>
<dbReference type="AlphaFoldDB" id="A0AAD3TWD1"/>
<gene>
    <name evidence="3" type="ORF">CspeluHIS016_0501080</name>
</gene>
<organism evidence="3 4">
    <name type="scientific">Cutaneotrichosporon spelunceum</name>
    <dbReference type="NCBI Taxonomy" id="1672016"/>
    <lineage>
        <taxon>Eukaryota</taxon>
        <taxon>Fungi</taxon>
        <taxon>Dikarya</taxon>
        <taxon>Basidiomycota</taxon>
        <taxon>Agaricomycotina</taxon>
        <taxon>Tremellomycetes</taxon>
        <taxon>Trichosporonales</taxon>
        <taxon>Trichosporonaceae</taxon>
        <taxon>Cutaneotrichosporon</taxon>
    </lineage>
</organism>
<reference evidence="3" key="1">
    <citation type="journal article" date="2023" name="BMC Genomics">
        <title>Chromosome-level genome assemblies of Cutaneotrichosporon spp. (Trichosporonales, Basidiomycota) reveal imbalanced evolution between nucleotide sequences and chromosome synteny.</title>
        <authorList>
            <person name="Kobayashi Y."/>
            <person name="Kayamori A."/>
            <person name="Aoki K."/>
            <person name="Shiwa Y."/>
            <person name="Matsutani M."/>
            <person name="Fujita N."/>
            <person name="Sugita T."/>
            <person name="Iwasaki W."/>
            <person name="Tanaka N."/>
            <person name="Takashima M."/>
        </authorList>
    </citation>
    <scope>NUCLEOTIDE SEQUENCE</scope>
    <source>
        <strain evidence="3">HIS016</strain>
    </source>
</reference>
<sequence length="178" mass="20426">MNIPTLAARCGASALVHFRFPLPCPVSRPDGWLATVFTTPKASPSLMSDRSVSGAPELVGSFVEKYKDLKARYEEAQANADKYERLYLELKVRADELAELEASLPTVQRLEAELEQEARLRQKATEELEQLKREQEELLAMHAVRVSERERKERKHEHKLEERDPTPDRKGAKRARYV</sequence>
<evidence type="ECO:0000256" key="1">
    <source>
        <dbReference type="SAM" id="Coils"/>
    </source>
</evidence>
<protein>
    <submittedName>
        <fullName evidence="3">Uncharacterized protein</fullName>
    </submittedName>
</protein>
<proteinExistence type="predicted"/>
<feature type="compositionally biased region" description="Basic and acidic residues" evidence="2">
    <location>
        <begin position="158"/>
        <end position="170"/>
    </location>
</feature>
<feature type="region of interest" description="Disordered" evidence="2">
    <location>
        <begin position="144"/>
        <end position="178"/>
    </location>
</feature>